<dbReference type="InterPro" id="IPR005135">
    <property type="entry name" value="Endo/exonuclease/phosphatase"/>
</dbReference>
<protein>
    <recommendedName>
        <fullName evidence="1">Endonuclease/exonuclease/phosphatase domain-containing protein</fullName>
    </recommendedName>
</protein>
<proteinExistence type="predicted"/>
<dbReference type="PANTHER" id="PTHR14859">
    <property type="entry name" value="CALCOFLUOR WHITE HYPERSENSITIVE PROTEIN PRECURSOR"/>
    <property type="match status" value="1"/>
</dbReference>
<keyword evidence="3" id="KW-1185">Reference proteome</keyword>
<evidence type="ECO:0000313" key="3">
    <source>
        <dbReference type="Proteomes" id="UP000443843"/>
    </source>
</evidence>
<feature type="domain" description="Endonuclease/exonuclease/phosphatase" evidence="1">
    <location>
        <begin position="5"/>
        <end position="278"/>
    </location>
</feature>
<dbReference type="AlphaFoldDB" id="A0A844W199"/>
<dbReference type="PANTHER" id="PTHR14859:SF1">
    <property type="entry name" value="PGAP2-INTERACTING PROTEIN"/>
    <property type="match status" value="1"/>
</dbReference>
<dbReference type="EMBL" id="WNXQ01000001">
    <property type="protein sequence ID" value="MWB76875.1"/>
    <property type="molecule type" value="Genomic_DNA"/>
</dbReference>
<dbReference type="SUPFAM" id="SSF56219">
    <property type="entry name" value="DNase I-like"/>
    <property type="match status" value="1"/>
</dbReference>
<dbReference type="Proteomes" id="UP000443843">
    <property type="component" value="Unassembled WGS sequence"/>
</dbReference>
<dbReference type="GO" id="GO:0016020">
    <property type="term" value="C:membrane"/>
    <property type="evidence" value="ECO:0007669"/>
    <property type="project" value="GOC"/>
</dbReference>
<evidence type="ECO:0000313" key="2">
    <source>
        <dbReference type="EMBL" id="MWB76875.1"/>
    </source>
</evidence>
<accession>A0A844W199</accession>
<gene>
    <name evidence="2" type="ORF">GLS40_02415</name>
</gene>
<dbReference type="Gene3D" id="3.60.10.10">
    <property type="entry name" value="Endonuclease/exonuclease/phosphatase"/>
    <property type="match status" value="1"/>
</dbReference>
<dbReference type="RefSeq" id="WP_160380997.1">
    <property type="nucleotide sequence ID" value="NZ_WNXQ01000001.1"/>
</dbReference>
<dbReference type="InterPro" id="IPR051916">
    <property type="entry name" value="GPI-anchor_lipid_remodeler"/>
</dbReference>
<evidence type="ECO:0000259" key="1">
    <source>
        <dbReference type="Pfam" id="PF03372"/>
    </source>
</evidence>
<dbReference type="GO" id="GO:0003824">
    <property type="term" value="F:catalytic activity"/>
    <property type="evidence" value="ECO:0007669"/>
    <property type="project" value="InterPro"/>
</dbReference>
<dbReference type="GO" id="GO:0006506">
    <property type="term" value="P:GPI anchor biosynthetic process"/>
    <property type="evidence" value="ECO:0007669"/>
    <property type="project" value="TreeGrafter"/>
</dbReference>
<dbReference type="Pfam" id="PF03372">
    <property type="entry name" value="Exo_endo_phos"/>
    <property type="match status" value="1"/>
</dbReference>
<sequence length="292" mass="31909">MIRMASYNIQYGKGKDDLFDLPRIVGELGEQDLIALQEVERNCPRSGHVDQPEEIAALLPDHYWVFCPGVDAHSPSNDPKARHTRWEYGNMVLSRWPILTCTNHVLPRLALVNQFHQQRALIETVIATPEGPLRFCSVHLDHVSTDTRMPQVELMEGLLHSHAIRGSGYGGAPDFSWAPMDPPEMPADMVVMGDMNFSPAGAEYTRLFGDIAGSLGRTNRAGGFADAFVAAGHAEDAFPTIDAARIGQVKIDHCFLSARLAPFVRSASVDADAVGSDHQPIFVSLDLAAAQA</sequence>
<name>A0A844W199_9RHOB</name>
<dbReference type="InterPro" id="IPR036691">
    <property type="entry name" value="Endo/exonu/phosph_ase_sf"/>
</dbReference>
<organism evidence="2 3">
    <name type="scientific">Pseudooceanicola pacificus</name>
    <dbReference type="NCBI Taxonomy" id="2676438"/>
    <lineage>
        <taxon>Bacteria</taxon>
        <taxon>Pseudomonadati</taxon>
        <taxon>Pseudomonadota</taxon>
        <taxon>Alphaproteobacteria</taxon>
        <taxon>Rhodobacterales</taxon>
        <taxon>Paracoccaceae</taxon>
        <taxon>Pseudooceanicola</taxon>
    </lineage>
</organism>
<comment type="caution">
    <text evidence="2">The sequence shown here is derived from an EMBL/GenBank/DDBJ whole genome shotgun (WGS) entry which is preliminary data.</text>
</comment>
<reference evidence="2 3" key="1">
    <citation type="submission" date="2019-11" db="EMBL/GenBank/DDBJ databases">
        <title>Pseudooceanicola pacifica sp. nov., isolated from deep-sea sediment of the Pacific Ocean.</title>
        <authorList>
            <person name="Lyu L."/>
        </authorList>
    </citation>
    <scope>NUCLEOTIDE SEQUENCE [LARGE SCALE GENOMIC DNA]</scope>
    <source>
        <strain evidence="2 3">216_PA32_1</strain>
    </source>
</reference>